<dbReference type="PRINTS" id="PR01438">
    <property type="entry name" value="UNVRSLSTRESS"/>
</dbReference>
<dbReference type="AlphaFoldDB" id="A0A9D2G1E8"/>
<sequence length="132" mass="14883">MEDIYQNILLPVDGSQESINAFKQGIQQAKLWGSQVFLVHVLPKDDKGLYIEEQNSFLTALENYANKQGIHLHKEIVYGEPRTQIADKLIERWDIDLIIMGATGKSGLAKMLVGSVTSYILRHAKCDVIISR</sequence>
<evidence type="ECO:0000313" key="4">
    <source>
        <dbReference type="Proteomes" id="UP000824106"/>
    </source>
</evidence>
<dbReference type="InterPro" id="IPR014729">
    <property type="entry name" value="Rossmann-like_a/b/a_fold"/>
</dbReference>
<dbReference type="Gene3D" id="3.40.50.620">
    <property type="entry name" value="HUPs"/>
    <property type="match status" value="1"/>
</dbReference>
<dbReference type="CDD" id="cd00293">
    <property type="entry name" value="USP-like"/>
    <property type="match status" value="1"/>
</dbReference>
<dbReference type="InterPro" id="IPR006016">
    <property type="entry name" value="UspA"/>
</dbReference>
<organism evidence="3 4">
    <name type="scientific">Candidatus Atopostipes pullistercoris</name>
    <dbReference type="NCBI Taxonomy" id="2838467"/>
    <lineage>
        <taxon>Bacteria</taxon>
        <taxon>Bacillati</taxon>
        <taxon>Bacillota</taxon>
        <taxon>Bacilli</taxon>
        <taxon>Lactobacillales</taxon>
        <taxon>Carnobacteriaceae</taxon>
        <taxon>Atopostipes</taxon>
    </lineage>
</organism>
<dbReference type="PANTHER" id="PTHR46268">
    <property type="entry name" value="STRESS RESPONSE PROTEIN NHAX"/>
    <property type="match status" value="1"/>
</dbReference>
<name>A0A9D2G1E8_9LACT</name>
<evidence type="ECO:0000313" key="3">
    <source>
        <dbReference type="EMBL" id="HIZ71398.1"/>
    </source>
</evidence>
<reference evidence="3" key="1">
    <citation type="journal article" date="2021" name="PeerJ">
        <title>Extensive microbial diversity within the chicken gut microbiome revealed by metagenomics and culture.</title>
        <authorList>
            <person name="Gilroy R."/>
            <person name="Ravi A."/>
            <person name="Getino M."/>
            <person name="Pursley I."/>
            <person name="Horton D.L."/>
            <person name="Alikhan N.F."/>
            <person name="Baker D."/>
            <person name="Gharbi K."/>
            <person name="Hall N."/>
            <person name="Watson M."/>
            <person name="Adriaenssens E.M."/>
            <person name="Foster-Nyarko E."/>
            <person name="Jarju S."/>
            <person name="Secka A."/>
            <person name="Antonio M."/>
            <person name="Oren A."/>
            <person name="Chaudhuri R.R."/>
            <person name="La Ragione R."/>
            <person name="Hildebrand F."/>
            <person name="Pallen M.J."/>
        </authorList>
    </citation>
    <scope>NUCLEOTIDE SEQUENCE</scope>
    <source>
        <strain evidence="3">CHK169-4300</strain>
    </source>
</reference>
<dbReference type="SUPFAM" id="SSF52402">
    <property type="entry name" value="Adenine nucleotide alpha hydrolases-like"/>
    <property type="match status" value="1"/>
</dbReference>
<dbReference type="InterPro" id="IPR006015">
    <property type="entry name" value="Universal_stress_UspA"/>
</dbReference>
<dbReference type="EMBL" id="DXAZ01000102">
    <property type="protein sequence ID" value="HIZ71398.1"/>
    <property type="molecule type" value="Genomic_DNA"/>
</dbReference>
<feature type="domain" description="UspA" evidence="2">
    <location>
        <begin position="5"/>
        <end position="131"/>
    </location>
</feature>
<accession>A0A9D2G1E8</accession>
<dbReference type="Proteomes" id="UP000824106">
    <property type="component" value="Unassembled WGS sequence"/>
</dbReference>
<proteinExistence type="inferred from homology"/>
<comment type="caution">
    <text evidence="3">The sequence shown here is derived from an EMBL/GenBank/DDBJ whole genome shotgun (WGS) entry which is preliminary data.</text>
</comment>
<gene>
    <name evidence="3" type="ORF">H9808_06500</name>
</gene>
<dbReference type="Pfam" id="PF00582">
    <property type="entry name" value="Usp"/>
    <property type="match status" value="1"/>
</dbReference>
<dbReference type="PANTHER" id="PTHR46268:SF6">
    <property type="entry name" value="UNIVERSAL STRESS PROTEIN UP12"/>
    <property type="match status" value="1"/>
</dbReference>
<reference evidence="3" key="2">
    <citation type="submission" date="2021-04" db="EMBL/GenBank/DDBJ databases">
        <authorList>
            <person name="Gilroy R."/>
        </authorList>
    </citation>
    <scope>NUCLEOTIDE SEQUENCE</scope>
    <source>
        <strain evidence="3">CHK169-4300</strain>
    </source>
</reference>
<evidence type="ECO:0000259" key="2">
    <source>
        <dbReference type="Pfam" id="PF00582"/>
    </source>
</evidence>
<comment type="similarity">
    <text evidence="1">Belongs to the universal stress protein A family.</text>
</comment>
<protein>
    <submittedName>
        <fullName evidence="3">Universal stress protein</fullName>
    </submittedName>
</protein>
<evidence type="ECO:0000256" key="1">
    <source>
        <dbReference type="ARBA" id="ARBA00008791"/>
    </source>
</evidence>